<evidence type="ECO:0000313" key="2">
    <source>
        <dbReference type="Proteomes" id="UP001354073"/>
    </source>
</evidence>
<gene>
    <name evidence="1" type="ORF">REH74_013135</name>
</gene>
<keyword evidence="1" id="KW-0255">Endonuclease</keyword>
<sequence>MSWPLIALGDLCHMVTKGTTPTSIGYDFASEGIPFLRIQNLRDNSVNLDDVLYIASTTHQALKRSTIKAGDVLITIAGTIGRTAIVPSDFPECNCNQAVAIIRFDIERLYPLYLLHWLNSIDARAQISGKKVTATISNLSLGQIKNLKIPLPPLETQKQIAAVLEKADQLRKDCQQMEQELNGLAQSVFIDMFGDPVTNPKGWDKAPLSAIVDEFLGGKSLVAADDQNTEYKNRVLKISAVTSGEFKPRESKPLPNDYEPQVEHFVKAGDLLFSRANTTELVGATTMVFDEHTGLVLPDKLWRFVWKDEKSLSPVFIWQQLCETGVRKEISKLSSGSGGSMKNISKGKLNTLQIIFPPLELQQKFERIYLKLRVELSNNQQQIKFADQAFNSLMQKAFKGELNL</sequence>
<name>A0ACC7RA40_9VIBR</name>
<organism evidence="1 2">
    <name type="scientific">Vibrio campbellii</name>
    <dbReference type="NCBI Taxonomy" id="680"/>
    <lineage>
        <taxon>Bacteria</taxon>
        <taxon>Pseudomonadati</taxon>
        <taxon>Pseudomonadota</taxon>
        <taxon>Gammaproteobacteria</taxon>
        <taxon>Vibrionales</taxon>
        <taxon>Vibrionaceae</taxon>
        <taxon>Vibrio</taxon>
    </lineage>
</organism>
<reference evidence="1" key="1">
    <citation type="submission" date="2024-11" db="EMBL/GenBank/DDBJ databases">
        <title>Identification of new Vibrio campbellii strains harboring the pVA1 plasmid isolated from Penaeus vannamei postlarvae affected by outbreaks of acute hepatopancreatic necrosis disease (AHPND) in Mexico.</title>
        <authorList>
            <person name="Gomez-Gil B."/>
            <person name="Enciso-Ibarra J."/>
        </authorList>
    </citation>
    <scope>NUCLEOTIDE SEQUENCE</scope>
    <source>
        <strain evidence="1">M270204</strain>
    </source>
</reference>
<comment type="caution">
    <text evidence="1">The sequence shown here is derived from an EMBL/GenBank/DDBJ whole genome shotgun (WGS) entry which is preliminary data.</text>
</comment>
<dbReference type="Proteomes" id="UP001354073">
    <property type="component" value="Unassembled WGS sequence"/>
</dbReference>
<keyword evidence="1" id="KW-0540">Nuclease</keyword>
<proteinExistence type="predicted"/>
<protein>
    <submittedName>
        <fullName evidence="1">Restriction endonuclease subunit S</fullName>
    </submittedName>
</protein>
<accession>A0ACC7RA40</accession>
<dbReference type="EMBL" id="JAVHXJ020000057">
    <property type="protein sequence ID" value="MGI1898466.1"/>
    <property type="molecule type" value="Genomic_DNA"/>
</dbReference>
<evidence type="ECO:0000313" key="1">
    <source>
        <dbReference type="EMBL" id="MGI1898466.1"/>
    </source>
</evidence>
<keyword evidence="1" id="KW-0378">Hydrolase</keyword>